<dbReference type="CDD" id="cd15039">
    <property type="entry name" value="7tmB3_Methuselah-like"/>
    <property type="match status" value="1"/>
</dbReference>
<dbReference type="GO" id="GO:0007166">
    <property type="term" value="P:cell surface receptor signaling pathway"/>
    <property type="evidence" value="ECO:0007669"/>
    <property type="project" value="InterPro"/>
</dbReference>
<evidence type="ECO:0000259" key="6">
    <source>
        <dbReference type="PROSITE" id="PS50261"/>
    </source>
</evidence>
<keyword evidence="4 5" id="KW-0472">Membrane</keyword>
<keyword evidence="3 5" id="KW-1133">Transmembrane helix</keyword>
<dbReference type="InterPro" id="IPR000832">
    <property type="entry name" value="GPCR_2_secretin-like"/>
</dbReference>
<dbReference type="InterPro" id="IPR017981">
    <property type="entry name" value="GPCR_2-like_7TM"/>
</dbReference>
<feature type="domain" description="G-protein coupled receptors family 2 profile 2" evidence="6">
    <location>
        <begin position="301"/>
        <end position="559"/>
    </location>
</feature>
<evidence type="ECO:0000256" key="1">
    <source>
        <dbReference type="ARBA" id="ARBA00004141"/>
    </source>
</evidence>
<dbReference type="InterPro" id="IPR052808">
    <property type="entry name" value="GPCR_Mth-like"/>
</dbReference>
<accession>A0A8J2WGY1</accession>
<feature type="transmembrane region" description="Helical" evidence="5">
    <location>
        <begin position="304"/>
        <end position="325"/>
    </location>
</feature>
<protein>
    <recommendedName>
        <fullName evidence="6">G-protein coupled receptors family 2 profile 2 domain-containing protein</fullName>
    </recommendedName>
</protein>
<reference evidence="7" key="1">
    <citation type="submission" date="2021-11" db="EMBL/GenBank/DDBJ databases">
        <authorList>
            <person name="Schell T."/>
        </authorList>
    </citation>
    <scope>NUCLEOTIDE SEQUENCE</scope>
    <source>
        <strain evidence="7">M5</strain>
    </source>
</reference>
<dbReference type="PANTHER" id="PTHR46953">
    <property type="entry name" value="G-PROTEIN COUPLED RECEPTOR MTH-LIKE 1-RELATED"/>
    <property type="match status" value="1"/>
</dbReference>
<feature type="transmembrane region" description="Helical" evidence="5">
    <location>
        <begin position="462"/>
        <end position="486"/>
    </location>
</feature>
<proteinExistence type="predicted"/>
<dbReference type="AlphaFoldDB" id="A0A8J2WGY1"/>
<feature type="transmembrane region" description="Helical" evidence="5">
    <location>
        <begin position="337"/>
        <end position="356"/>
    </location>
</feature>
<feature type="transmembrane region" description="Helical" evidence="5">
    <location>
        <begin position="368"/>
        <end position="392"/>
    </location>
</feature>
<dbReference type="OrthoDB" id="6134459at2759"/>
<comment type="subcellular location">
    <subcellularLocation>
        <location evidence="1">Membrane</location>
        <topology evidence="1">Multi-pass membrane protein</topology>
    </subcellularLocation>
</comment>
<organism evidence="7 8">
    <name type="scientific">Daphnia galeata</name>
    <dbReference type="NCBI Taxonomy" id="27404"/>
    <lineage>
        <taxon>Eukaryota</taxon>
        <taxon>Metazoa</taxon>
        <taxon>Ecdysozoa</taxon>
        <taxon>Arthropoda</taxon>
        <taxon>Crustacea</taxon>
        <taxon>Branchiopoda</taxon>
        <taxon>Diplostraca</taxon>
        <taxon>Cladocera</taxon>
        <taxon>Anomopoda</taxon>
        <taxon>Daphniidae</taxon>
        <taxon>Daphnia</taxon>
    </lineage>
</organism>
<comment type="caution">
    <text evidence="7">The sequence shown here is derived from an EMBL/GenBank/DDBJ whole genome shotgun (WGS) entry which is preliminary data.</text>
</comment>
<evidence type="ECO:0000256" key="5">
    <source>
        <dbReference type="SAM" id="Phobius"/>
    </source>
</evidence>
<feature type="transmembrane region" description="Helical" evidence="5">
    <location>
        <begin position="12"/>
        <end position="29"/>
    </location>
</feature>
<dbReference type="PANTHER" id="PTHR46953:SF1">
    <property type="entry name" value="G-PROTEIN COUPLED RECEPTOR MTH-LIKE 1-RELATED"/>
    <property type="match status" value="1"/>
</dbReference>
<feature type="transmembrane region" description="Helical" evidence="5">
    <location>
        <begin position="507"/>
        <end position="530"/>
    </location>
</feature>
<sequence>MRDHRHQLRAAAAVYYYAIALSVTLRITLCGAGSDEIGRIKRDAAGVDEHSDQLIPLTKCCDIGEFYNAGFDSCLEWENYLTTQEVQQHYATSFLHVPPFYSDNDGRIHSVAPSAFLLSFNINLTFCPNGQIVKTTTDFHLYKNGSMKTTDADTKRKAGEFCVDRIMTQQQTTTEHSTAVFVSRYCIDDPCAHNKTMGCVHKCCPNGMALNETERICQPSSVPFEIPFHHDDDAQLLMESQMGRPRWSVCRLPTRLHAPALGDEYNDDYCIDHFVSQDLVALQALVCFPPQLEETHENVVIRSIYPYFLFVSSLFLIATFVVHACLPELRNTHGVTVMCHVASMTVMYIGLGTIQLSHHLSDGVCVGLAVTVHFAFLATFTWLNVLSFDIWWTFNDRRLPRRNQKLGRRFAYYSLYAWSVPTIIVVFGQIVDNVKGLSEHIYQPQFGIFKCWFHTPGSFYTFLYGPMAVLILANILFFIMTAVSLCRVGTTIHNKDDASIFYSKQKFRAIFVLFILMGVCWITEVISFAVGGSAYLWIPTDILNILTAVFVFIIFVCKPNVWSLLMKRHPNLQRFDRLCPTCMKYDSNGHQENEDRSFLDLQQTNI</sequence>
<dbReference type="EMBL" id="CAKKLH010000013">
    <property type="protein sequence ID" value="CAH0099073.1"/>
    <property type="molecule type" value="Genomic_DNA"/>
</dbReference>
<feature type="transmembrane region" description="Helical" evidence="5">
    <location>
        <begin position="413"/>
        <end position="431"/>
    </location>
</feature>
<evidence type="ECO:0000256" key="2">
    <source>
        <dbReference type="ARBA" id="ARBA00022692"/>
    </source>
</evidence>
<gene>
    <name evidence="7" type="ORF">DGAL_LOCUS1182</name>
</gene>
<evidence type="ECO:0000256" key="4">
    <source>
        <dbReference type="ARBA" id="ARBA00023136"/>
    </source>
</evidence>
<evidence type="ECO:0000313" key="8">
    <source>
        <dbReference type="Proteomes" id="UP000789390"/>
    </source>
</evidence>
<name>A0A8J2WGY1_9CRUS</name>
<keyword evidence="8" id="KW-1185">Reference proteome</keyword>
<evidence type="ECO:0000313" key="7">
    <source>
        <dbReference type="EMBL" id="CAH0099073.1"/>
    </source>
</evidence>
<feature type="transmembrane region" description="Helical" evidence="5">
    <location>
        <begin position="542"/>
        <end position="565"/>
    </location>
</feature>
<dbReference type="Proteomes" id="UP000789390">
    <property type="component" value="Unassembled WGS sequence"/>
</dbReference>
<dbReference type="Pfam" id="PF00002">
    <property type="entry name" value="7tm_2"/>
    <property type="match status" value="1"/>
</dbReference>
<dbReference type="GO" id="GO:0016020">
    <property type="term" value="C:membrane"/>
    <property type="evidence" value="ECO:0007669"/>
    <property type="project" value="UniProtKB-SubCell"/>
</dbReference>
<evidence type="ECO:0000256" key="3">
    <source>
        <dbReference type="ARBA" id="ARBA00022989"/>
    </source>
</evidence>
<dbReference type="GO" id="GO:0004930">
    <property type="term" value="F:G protein-coupled receptor activity"/>
    <property type="evidence" value="ECO:0007669"/>
    <property type="project" value="InterPro"/>
</dbReference>
<dbReference type="Gene3D" id="1.20.1070.10">
    <property type="entry name" value="Rhodopsin 7-helix transmembrane proteins"/>
    <property type="match status" value="1"/>
</dbReference>
<dbReference type="PROSITE" id="PS50261">
    <property type="entry name" value="G_PROTEIN_RECEP_F2_4"/>
    <property type="match status" value="1"/>
</dbReference>
<keyword evidence="2 5" id="KW-0812">Transmembrane</keyword>